<dbReference type="InterPro" id="IPR003331">
    <property type="entry name" value="UDP_GlcNAc_Epimerase_2_dom"/>
</dbReference>
<dbReference type="EC" id="5.1.3.14" evidence="3"/>
<evidence type="ECO:0000256" key="2">
    <source>
        <dbReference type="ARBA" id="ARBA00038209"/>
    </source>
</evidence>
<evidence type="ECO:0000256" key="3">
    <source>
        <dbReference type="ARBA" id="ARBA00038858"/>
    </source>
</evidence>
<dbReference type="AlphaFoldDB" id="B1ZW35"/>
<evidence type="ECO:0000256" key="4">
    <source>
        <dbReference type="RuleBase" id="RU003513"/>
    </source>
</evidence>
<feature type="domain" description="UDP-N-acetylglucosamine 2-epimerase" evidence="5">
    <location>
        <begin position="11"/>
        <end position="351"/>
    </location>
</feature>
<dbReference type="Proteomes" id="UP000007013">
    <property type="component" value="Chromosome"/>
</dbReference>
<keyword evidence="7" id="KW-1185">Reference proteome</keyword>
<dbReference type="NCBIfam" id="TIGR00236">
    <property type="entry name" value="wecB"/>
    <property type="match status" value="1"/>
</dbReference>
<evidence type="ECO:0000256" key="1">
    <source>
        <dbReference type="ARBA" id="ARBA00023235"/>
    </source>
</evidence>
<evidence type="ECO:0000259" key="5">
    <source>
        <dbReference type="Pfam" id="PF02350"/>
    </source>
</evidence>
<keyword evidence="1 4" id="KW-0413">Isomerase</keyword>
<dbReference type="SUPFAM" id="SSF53756">
    <property type="entry name" value="UDP-Glycosyltransferase/glycogen phosphorylase"/>
    <property type="match status" value="1"/>
</dbReference>
<dbReference type="PANTHER" id="PTHR43174">
    <property type="entry name" value="UDP-N-ACETYLGLUCOSAMINE 2-EPIMERASE"/>
    <property type="match status" value="1"/>
</dbReference>
<accession>B1ZW35</accession>
<protein>
    <recommendedName>
        <fullName evidence="3">UDP-N-acetylglucosamine 2-epimerase (non-hydrolyzing)</fullName>
        <ecNumber evidence="3">5.1.3.14</ecNumber>
    </recommendedName>
</protein>
<dbReference type="Pfam" id="PF02350">
    <property type="entry name" value="Epimerase_2"/>
    <property type="match status" value="1"/>
</dbReference>
<evidence type="ECO:0000313" key="7">
    <source>
        <dbReference type="Proteomes" id="UP000007013"/>
    </source>
</evidence>
<gene>
    <name evidence="6" type="ordered locus">Oter_2768</name>
</gene>
<dbReference type="STRING" id="452637.Oter_2768"/>
<dbReference type="Gene3D" id="3.40.50.2000">
    <property type="entry name" value="Glycogen Phosphorylase B"/>
    <property type="match status" value="2"/>
</dbReference>
<organism evidence="6 7">
    <name type="scientific">Opitutus terrae (strain DSM 11246 / JCM 15787 / PB90-1)</name>
    <dbReference type="NCBI Taxonomy" id="452637"/>
    <lineage>
        <taxon>Bacteria</taxon>
        <taxon>Pseudomonadati</taxon>
        <taxon>Verrucomicrobiota</taxon>
        <taxon>Opitutia</taxon>
        <taxon>Opitutales</taxon>
        <taxon>Opitutaceae</taxon>
        <taxon>Opitutus</taxon>
    </lineage>
</organism>
<dbReference type="InterPro" id="IPR029767">
    <property type="entry name" value="WecB-like"/>
</dbReference>
<proteinExistence type="inferred from homology"/>
<dbReference type="GO" id="GO:0008761">
    <property type="term" value="F:UDP-N-acetylglucosamine 2-epimerase activity"/>
    <property type="evidence" value="ECO:0007669"/>
    <property type="project" value="UniProtKB-EC"/>
</dbReference>
<dbReference type="eggNOG" id="COG0381">
    <property type="taxonomic scope" value="Bacteria"/>
</dbReference>
<dbReference type="CDD" id="cd03786">
    <property type="entry name" value="GTB_UDP-GlcNAc_2-Epimerase"/>
    <property type="match status" value="1"/>
</dbReference>
<dbReference type="HOGENOM" id="CLU_041674_1_0_0"/>
<dbReference type="EMBL" id="CP001032">
    <property type="protein sequence ID" value="ACB76049.1"/>
    <property type="molecule type" value="Genomic_DNA"/>
</dbReference>
<dbReference type="PANTHER" id="PTHR43174:SF2">
    <property type="entry name" value="UDP-N-ACETYLGLUCOSAMINE 2-EPIMERASE"/>
    <property type="match status" value="1"/>
</dbReference>
<sequence>MAPVISRLRHQSDAFQSVVVSTGQHREMLDQALQLFGITPDQDLQLMRADQSLAQLTARLFESLDRVLDEFSPDWVLAQGDTTTVLVTSLLCHYRRIPFGHVEAGLRSGDKWRPFPEETNRRVADLVADAYFAPTAAAADNLRREGCAPEHIFVTGNTVIDALLEVASRPFDWSAHSLPPLPSSARMVLITAHRRESFGAPFRELCEAIRELAQIHAEEGVHFLYPMHLNPNVRRPVGDTLSDLANVHLIEPVDYFTMVHLMKRASLVLTDSGGVQEEAPSLGVPVLVMRDTTERPEGIDAGVAKLVGTARPRIVAESTAILSGRSTLRTALGASPYGDGHAAQRIVEILRARTS</sequence>
<reference evidence="6 7" key="1">
    <citation type="journal article" date="2011" name="J. Bacteriol.">
        <title>Genome sequence of the verrucomicrobium Opitutus terrae PB90-1, an abundant inhabitant of rice paddy soil ecosystems.</title>
        <authorList>
            <person name="van Passel M.W."/>
            <person name="Kant R."/>
            <person name="Palva A."/>
            <person name="Copeland A."/>
            <person name="Lucas S."/>
            <person name="Lapidus A."/>
            <person name="Glavina del Rio T."/>
            <person name="Pitluck S."/>
            <person name="Goltsman E."/>
            <person name="Clum A."/>
            <person name="Sun H."/>
            <person name="Schmutz J."/>
            <person name="Larimer F.W."/>
            <person name="Land M.L."/>
            <person name="Hauser L."/>
            <person name="Kyrpides N."/>
            <person name="Mikhailova N."/>
            <person name="Richardson P.P."/>
            <person name="Janssen P.H."/>
            <person name="de Vos W.M."/>
            <person name="Smidt H."/>
        </authorList>
    </citation>
    <scope>NUCLEOTIDE SEQUENCE [LARGE SCALE GENOMIC DNA]</scope>
    <source>
        <strain evidence="7">DSM 11246 / JCM 15787 / PB90-1</strain>
    </source>
</reference>
<comment type="similarity">
    <text evidence="2 4">Belongs to the UDP-N-acetylglucosamine 2-epimerase family.</text>
</comment>
<evidence type="ECO:0000313" key="6">
    <source>
        <dbReference type="EMBL" id="ACB76049.1"/>
    </source>
</evidence>
<name>B1ZW35_OPITP</name>
<dbReference type="KEGG" id="ote:Oter_2768"/>